<organism evidence="1 2">
    <name type="scientific">Pararge aegeria aegeria</name>
    <dbReference type="NCBI Taxonomy" id="348720"/>
    <lineage>
        <taxon>Eukaryota</taxon>
        <taxon>Metazoa</taxon>
        <taxon>Ecdysozoa</taxon>
        <taxon>Arthropoda</taxon>
        <taxon>Hexapoda</taxon>
        <taxon>Insecta</taxon>
        <taxon>Pterygota</taxon>
        <taxon>Neoptera</taxon>
        <taxon>Endopterygota</taxon>
        <taxon>Lepidoptera</taxon>
        <taxon>Glossata</taxon>
        <taxon>Ditrysia</taxon>
        <taxon>Papilionoidea</taxon>
        <taxon>Nymphalidae</taxon>
        <taxon>Satyrinae</taxon>
        <taxon>Satyrini</taxon>
        <taxon>Parargina</taxon>
        <taxon>Pararge</taxon>
    </lineage>
</organism>
<dbReference type="InterPro" id="IPR015943">
    <property type="entry name" value="WD40/YVTN_repeat-like_dom_sf"/>
</dbReference>
<dbReference type="InterPro" id="IPR045111">
    <property type="entry name" value="Vps41/Vps8"/>
</dbReference>
<dbReference type="GO" id="GO:0006623">
    <property type="term" value="P:protein targeting to vacuole"/>
    <property type="evidence" value="ECO:0007669"/>
    <property type="project" value="InterPro"/>
</dbReference>
<dbReference type="OrthoDB" id="289913at2759"/>
<dbReference type="Proteomes" id="UP000838756">
    <property type="component" value="Unassembled WGS sequence"/>
</dbReference>
<dbReference type="PANTHER" id="PTHR12616">
    <property type="entry name" value="VACUOLAR PROTEIN SORTING VPS41"/>
    <property type="match status" value="1"/>
</dbReference>
<dbReference type="Gene3D" id="2.130.10.10">
    <property type="entry name" value="YVTN repeat-like/Quinoprotein amine dehydrogenase"/>
    <property type="match status" value="1"/>
</dbReference>
<dbReference type="SUPFAM" id="SSF50998">
    <property type="entry name" value="Quinoprotein alcohol dehydrogenase-like"/>
    <property type="match status" value="1"/>
</dbReference>
<evidence type="ECO:0000313" key="1">
    <source>
        <dbReference type="EMBL" id="CAH2244416.1"/>
    </source>
</evidence>
<dbReference type="EMBL" id="CAKXAJ010025823">
    <property type="protein sequence ID" value="CAH2244416.1"/>
    <property type="molecule type" value="Genomic_DNA"/>
</dbReference>
<dbReference type="GO" id="GO:0030897">
    <property type="term" value="C:HOPS complex"/>
    <property type="evidence" value="ECO:0007669"/>
    <property type="project" value="TreeGrafter"/>
</dbReference>
<evidence type="ECO:0000313" key="2">
    <source>
        <dbReference type="Proteomes" id="UP000838756"/>
    </source>
</evidence>
<dbReference type="InterPro" id="IPR011047">
    <property type="entry name" value="Quinoprotein_ADH-like_sf"/>
</dbReference>
<dbReference type="Pfam" id="PF23410">
    <property type="entry name" value="Beta-prop_VPS8"/>
    <property type="match status" value="1"/>
</dbReference>
<comment type="caution">
    <text evidence="1">The sequence shown here is derived from an EMBL/GenBank/DDBJ whole genome shotgun (WGS) entry which is preliminary data.</text>
</comment>
<protein>
    <submittedName>
        <fullName evidence="1">Jg25362 protein</fullName>
    </submittedName>
</protein>
<keyword evidence="2" id="KW-1185">Reference proteome</keyword>
<proteinExistence type="predicted"/>
<dbReference type="PANTHER" id="PTHR12616:SF8">
    <property type="entry name" value="VACUOLAR PROTEIN SORTING-ASSOCIATED PROTEIN 8 HOMOLOG"/>
    <property type="match status" value="1"/>
</dbReference>
<dbReference type="GO" id="GO:0005770">
    <property type="term" value="C:late endosome"/>
    <property type="evidence" value="ECO:0007669"/>
    <property type="project" value="TreeGrafter"/>
</dbReference>
<dbReference type="GO" id="GO:0034058">
    <property type="term" value="P:endosomal vesicle fusion"/>
    <property type="evidence" value="ECO:0007669"/>
    <property type="project" value="TreeGrafter"/>
</dbReference>
<reference evidence="1" key="1">
    <citation type="submission" date="2022-03" db="EMBL/GenBank/DDBJ databases">
        <authorList>
            <person name="Lindestad O."/>
        </authorList>
    </citation>
    <scope>NUCLEOTIDE SEQUENCE</scope>
</reference>
<gene>
    <name evidence="1" type="primary">jg25362</name>
    <name evidence="1" type="ORF">PAEG_LOCUS20364</name>
</gene>
<sequence length="1008" mass="110652">MDLLKTPSTQSLLDSDLESVESLQYVDFEELDEVEYALPTSEAPTLAEVLSSEELESENKISSSKFEETTCSALQVDFLQAISQQLLQAQERSSAGAATTLSIGSNGRLTVGTAHGHLLSFHDQTLRWVCDSNGDNGAVTCLSYNHDGTRLLAGFARGLVYQYESIRGLILRKVTLGGELWGTLRVTWAGTSGLALDTGGSVWLIRFSRPLGVRSARVSCLFSGARGEVVAMAARDARILALATLSRVIIVAGGRAAGVRLDGPPDVLPVLEWCELDNRILVSARANIMQWLAVTIIGSSISLRPVQRVELKSTPIWLGWLGGSLTIFDSDENLRFWGDDYDKPLDLSQIEPVYSSSFFKGHWTDGRVSQAMCKAGESALGGACISEGTLALLGRRGVVRVKPRDLLARAQSFIATGRYSQALRLLCSAQGVEAKKLVNEFIGNLADRPHILSNKNVAVQVVKLCHKYDFSDELWNCLWENCSGEQAFVEALGDAAVRGELSNKPPSPDFTQAGIRSPLRVLVAHDTSAAVRLLEQCSREPPFAGPLGKQNRLRVARALLNYTKDLEESEKRLEILEFIAGQLSSGALPLDHDLIKNMQEFVATTDDERSDRAWLMVLTRIRSQRDQMLAQYRDAILRPRILWRMDAMLDRHDEALKEFFEIRNPSSKDIDEFFEHLRSRIEVDGEMRKRLKPYLSALVELRPRSAAALLNDECSDLISTILDSLSLKCKIEFGDCLLDTGRLRGDAAAIHLRALCTHRPSDVKDFLIKNTGIVRPEDALGIVKELGPRDAESICLEATGDHLGALDALLRSISSSQDEESKAAVVDEASALCARVGPTVPTSMAAEMWTRLLRSAGSVPPPLLFEAIAYLPLEELVVKTCDSPRVAATILSGGVTRKGVWQCTTRIVQREAHEALARALTVARRGAAARGLCRRCERPLESRSGVRTLHCGRAVHADCEPEPQCACGRRAPTEALSLPPWPRRRTALLHDAELLLVAPPRPDLEGVV</sequence>
<accession>A0A8S4S4Y0</accession>
<name>A0A8S4S4Y0_9NEOP</name>
<dbReference type="AlphaFoldDB" id="A0A8S4S4Y0"/>